<feature type="compositionally biased region" description="Polar residues" evidence="1">
    <location>
        <begin position="175"/>
        <end position="186"/>
    </location>
</feature>
<comment type="caution">
    <text evidence="2">The sequence shown here is derived from an EMBL/GenBank/DDBJ whole genome shotgun (WGS) entry which is preliminary data.</text>
</comment>
<dbReference type="GO" id="GO:1990716">
    <property type="term" value="C:axonemal central apparatus"/>
    <property type="evidence" value="ECO:0007669"/>
    <property type="project" value="TreeGrafter"/>
</dbReference>
<organism evidence="2 3">
    <name type="scientific">Scophthalmus maximus</name>
    <name type="common">Turbot</name>
    <name type="synonym">Psetta maxima</name>
    <dbReference type="NCBI Taxonomy" id="52904"/>
    <lineage>
        <taxon>Eukaryota</taxon>
        <taxon>Metazoa</taxon>
        <taxon>Chordata</taxon>
        <taxon>Craniata</taxon>
        <taxon>Vertebrata</taxon>
        <taxon>Euteleostomi</taxon>
        <taxon>Actinopterygii</taxon>
        <taxon>Neopterygii</taxon>
        <taxon>Teleostei</taxon>
        <taxon>Neoteleostei</taxon>
        <taxon>Acanthomorphata</taxon>
        <taxon>Carangaria</taxon>
        <taxon>Pleuronectiformes</taxon>
        <taxon>Pleuronectoidei</taxon>
        <taxon>Scophthalmidae</taxon>
        <taxon>Scophthalmus</taxon>
    </lineage>
</organism>
<evidence type="ECO:0000313" key="2">
    <source>
        <dbReference type="EMBL" id="KAF0039154.1"/>
    </source>
</evidence>
<feature type="compositionally biased region" description="Low complexity" evidence="1">
    <location>
        <begin position="1"/>
        <end position="18"/>
    </location>
</feature>
<dbReference type="EMBL" id="VEVO01000008">
    <property type="protein sequence ID" value="KAF0039154.1"/>
    <property type="molecule type" value="Genomic_DNA"/>
</dbReference>
<name>A0A6A4T7H5_SCOMX</name>
<feature type="region of interest" description="Disordered" evidence="1">
    <location>
        <begin position="168"/>
        <end position="188"/>
    </location>
</feature>
<feature type="compositionally biased region" description="Basic and acidic residues" evidence="1">
    <location>
        <begin position="659"/>
        <end position="677"/>
    </location>
</feature>
<feature type="region of interest" description="Disordered" evidence="1">
    <location>
        <begin position="99"/>
        <end position="125"/>
    </location>
</feature>
<gene>
    <name evidence="2" type="ORF">F2P81_009638</name>
</gene>
<feature type="region of interest" description="Disordered" evidence="1">
    <location>
        <begin position="651"/>
        <end position="677"/>
    </location>
</feature>
<evidence type="ECO:0000313" key="3">
    <source>
        <dbReference type="Proteomes" id="UP000438429"/>
    </source>
</evidence>
<dbReference type="PANTHER" id="PTHR21963">
    <property type="entry name" value="PF6"/>
    <property type="match status" value="1"/>
</dbReference>
<sequence length="1521" mass="170932">MAPKKGSAKKAAAAPNKNWEAGLATAQLEEESWRACVCLVVGSSGEDEELMEALALAVQRPQRQLFTLLTWDNTLTKIHELGNPKTKKPDDVPMFYEAEDEQAKNGLPPAKKAPPRKGKDDEPDDGPQHYVLVLGFYQPQLLGLLDAIGVHVANVIKLCSEHRKPCEVRQEQQRTSEGNEQSQSMSPDLDADLEKAAQAKRLDLFWSGLRPVLDGAPLDSRLHSVAQLSYTVPDLLTSFHVQEPESVVVISTEQSDLTKFHVAKRPKPPDDPWLDCELVDHMLQSFLPVVHSEDERSHMLNSLLTVVRNEEDKKRLVEKFGAEETRKKSDHPLVVRHNDERALRLRDISRFSGRVRRHVELSDLQSCRLRSLFDWHYAEHHDASIFPQVLQVASEEYRCLDTFRGSHKNILYIFCHNPRSPDYQCKEFWDVALHTDVKFRKYLEHVADIILDWTRGEELKREAMQLRNLSPAEFPTDVKATDSEEEDKTLEPVIRKDSLKAWKLEEERLKVEEMAKKSKKENTPKNKQPKEEAKPTDNNKNKGLADGKKGRAETAGGPANTPGEAINTTVPPVEENEDLHHTEEQASGFAGYGMDGKLIHVSGRLQYLFTSDGGHITVENISYVEGSNLLKVAVKKDGHNFYTHINQVVIYPPPPQGKETNDKKEDCEGESSEEHSMLVRQSFPLHGTGEVSHLRDASLSKELSRIVTCQGTVIRNMRDESTEVLFADGSVSFSQDSGPVWVADSEVEEENPPKEAKNNKKGQKTEKAADFQRGYWLTTTPSGVRICTVGTTHKHLPTNRLLAFKATDPKTHEGVTINASMCQVMRSREDLVVSVQNPDGSLSVEHADGTRITSLCQEKPGEQHEIVTLNATSECVCDCTVDDRECDENMLCKNNKSGCETDKGSVSTKERVLLVEKEGCATVVMYPERHTAHVFLADGTVITGNIQGDYQVFPSDAGILQIQSDGKCVYSSDPLVTPSQMCGAPTNQPGSYTLSHTDKVACDVTDPDGNHFQHSVGNWQAMLQVMEDGQISVLTCSLAPSTLKNDEEELEEEDREVARLHTKHREPCSRLFLVHEDGSGTELLSAQSVEELLDQAHSDPTIAVLKEPLPDTQDLKLTKVEDEFGITILKPSHQSVWSQWMLRKRNPDITPPNLRNRTWRDFPSVEKKCPGPPFGSNMGRVDISGLYNQGVDAQDEQSDVSENTTSDSSPNGKESKWTERLAQYRKELCEEKACRVALRRNNIVPYFHPENIPLYQNLLQNQTPDMRRLSMDLPPIPKSDRAEAFLTVTPQENSESIWKASSGPYKSVQLDVTGKPRRTKVRIPTSILGSKPCSVPNQQFLSVEDPVRRRCRMISLTDPSVVVRGFQLLPLIVDFGTVQEGSSSVISVAMKNVGIDTCRFHVKPPRPATGLRVLYNPGPSIISKDSENLEKSACKRQGRKPTLSARDLRFLRRHCIKNRHHSVKDITTWAQEHFGKPLSVHTVRRYIYQGKLKLYHAKRKPFISNTQKRLDLRKVEKCAVV</sequence>
<proteinExistence type="predicted"/>
<dbReference type="GO" id="GO:0005576">
    <property type="term" value="C:extracellular region"/>
    <property type="evidence" value="ECO:0007669"/>
    <property type="project" value="GOC"/>
</dbReference>
<feature type="compositionally biased region" description="Polar residues" evidence="1">
    <location>
        <begin position="1200"/>
        <end position="1212"/>
    </location>
</feature>
<dbReference type="InterPro" id="IPR026173">
    <property type="entry name" value="SPAG17"/>
</dbReference>
<dbReference type="Proteomes" id="UP000438429">
    <property type="component" value="Unassembled WGS sequence"/>
</dbReference>
<dbReference type="GO" id="GO:1904158">
    <property type="term" value="P:axonemal central apparatus assembly"/>
    <property type="evidence" value="ECO:0007669"/>
    <property type="project" value="TreeGrafter"/>
</dbReference>
<evidence type="ECO:0000256" key="1">
    <source>
        <dbReference type="SAM" id="MobiDB-lite"/>
    </source>
</evidence>
<feature type="compositionally biased region" description="Basic and acidic residues" evidence="1">
    <location>
        <begin position="513"/>
        <end position="552"/>
    </location>
</feature>
<feature type="region of interest" description="Disordered" evidence="1">
    <location>
        <begin position="1"/>
        <end position="20"/>
    </location>
</feature>
<feature type="compositionally biased region" description="Basic and acidic residues" evidence="1">
    <location>
        <begin position="751"/>
        <end position="767"/>
    </location>
</feature>
<evidence type="ECO:0008006" key="4">
    <source>
        <dbReference type="Google" id="ProtNLM"/>
    </source>
</evidence>
<feature type="region of interest" description="Disordered" evidence="1">
    <location>
        <begin position="745"/>
        <end position="767"/>
    </location>
</feature>
<protein>
    <recommendedName>
        <fullName evidence="4">Sperm-associated antigen 17</fullName>
    </recommendedName>
</protein>
<feature type="region of interest" description="Disordered" evidence="1">
    <location>
        <begin position="513"/>
        <end position="569"/>
    </location>
</feature>
<feature type="region of interest" description="Disordered" evidence="1">
    <location>
        <begin position="1192"/>
        <end position="1217"/>
    </location>
</feature>
<accession>A0A6A4T7H5</accession>
<dbReference type="PANTHER" id="PTHR21963:SF1">
    <property type="entry name" value="SPERM-ASSOCIATED ANTIGEN 17"/>
    <property type="match status" value="1"/>
</dbReference>
<dbReference type="GO" id="GO:0003351">
    <property type="term" value="P:epithelial cilium movement involved in extracellular fluid movement"/>
    <property type="evidence" value="ECO:0007669"/>
    <property type="project" value="TreeGrafter"/>
</dbReference>
<reference evidence="2 3" key="1">
    <citation type="submission" date="2019-06" db="EMBL/GenBank/DDBJ databases">
        <title>Draft genomes of female and male turbot (Scophthalmus maximus).</title>
        <authorList>
            <person name="Xu H."/>
            <person name="Xu X.-W."/>
            <person name="Shao C."/>
            <person name="Chen S."/>
        </authorList>
    </citation>
    <scope>NUCLEOTIDE SEQUENCE [LARGE SCALE GENOMIC DNA]</scope>
    <source>
        <strain evidence="2">Ysfricsl-2016a</strain>
        <tissue evidence="2">Blood</tissue>
    </source>
</reference>